<dbReference type="Proteomes" id="UP000189703">
    <property type="component" value="Unplaced"/>
</dbReference>
<dbReference type="PROSITE" id="PS50280">
    <property type="entry name" value="SET"/>
    <property type="match status" value="1"/>
</dbReference>
<dbReference type="PANTHER" id="PTHR47780">
    <property type="entry name" value="PROTEIN SET DOMAIN GROUP 41"/>
    <property type="match status" value="1"/>
</dbReference>
<dbReference type="Gene3D" id="2.170.270.10">
    <property type="entry name" value="SET domain"/>
    <property type="match status" value="1"/>
</dbReference>
<dbReference type="SUPFAM" id="SSF82199">
    <property type="entry name" value="SET domain"/>
    <property type="match status" value="1"/>
</dbReference>
<dbReference type="KEGG" id="nnu:104599923"/>
<dbReference type="STRING" id="4432.A0A1U8A3P6"/>
<reference evidence="2" key="1">
    <citation type="submission" date="2025-08" db="UniProtKB">
        <authorList>
            <consortium name="RefSeq"/>
        </authorList>
    </citation>
    <scope>IDENTIFICATION</scope>
</reference>
<dbReference type="Pfam" id="PF00856">
    <property type="entry name" value="SET"/>
    <property type="match status" value="1"/>
</dbReference>
<dbReference type="PANTHER" id="PTHR47780:SF1">
    <property type="entry name" value="PROTEIN SET DOMAIN GROUP 41"/>
    <property type="match status" value="1"/>
</dbReference>
<accession>A0A1U8A3P6</accession>
<dbReference type="AlphaFoldDB" id="A0A1U8A3P6"/>
<dbReference type="OrthoDB" id="5945798at2759"/>
<dbReference type="GeneID" id="104599923"/>
<proteinExistence type="predicted"/>
<evidence type="ECO:0000313" key="1">
    <source>
        <dbReference type="Proteomes" id="UP000189703"/>
    </source>
</evidence>
<dbReference type="OMA" id="KYRFICC"/>
<sequence>MEMRAKEDIDMGHDVTPPIPPLAFSLSDSFLRSHCSACFLPLNPRIPPFLPIDPSIVHPFPATSTSSSSSPSVLYCSPECSKADSDRHMSSGEHHLFLILQSEFTTWQGDTSDLRASLRLLLCFEKLGLLPRQNDLLPNISCRIGGLISNREKLIGADEFDETFSRILEGGRLMSLARRWRDGDFAVEEEKGDTLLEEIVLCQVITNSIEVQVNEGRPLGIAVYGPSFSWINHSCSPNACYRFSCHGSGTTQCSSVESRFRIVASGEVTRTWACEESKLDNGLCGYGPRIIVRSIKAIKKGEEVCVTYTDLLQPKDMRHSELWETYRFICKCSRCSVFPQTYVDCVLLGHVALKGNATITFNVTDSFSNHGFIEEETCKDSAHCLGEAIDEYLSIGDPETSCQKLENILSECLQDDRLKPQERPSSNLQPLHHLSLNAYIILASAYKIRAINLLAIHSEVDYKLEAFNMHRTSTAYSLLLAGAVHHLFVPETSLIVPAANFWISVGESLLSLSRSLTWNLTVEQGKPHSNLISLSSYGCGRCSLMDKLEANLICPKANSILGQDAFNEISKKFLDCISMILPEVWPSLISGHNYLKDICDPVDFRWLRTEAFSSEHSQLHVDCTDVGSSCIDGKGCVSCACEAGRCTNRERTTLFQLGSHCLLYGGYLSTICYGCCSLLTSYSKNLLYNAEKCS</sequence>
<protein>
    <submittedName>
        <fullName evidence="2">Protein SET DOMAIN GROUP 41 isoform X1</fullName>
    </submittedName>
</protein>
<keyword evidence="1" id="KW-1185">Reference proteome</keyword>
<name>A0A1U8A3P6_NELNU</name>
<evidence type="ECO:0000313" key="2">
    <source>
        <dbReference type="RefSeq" id="XP_010260978.1"/>
    </source>
</evidence>
<dbReference type="eggNOG" id="ENOG502QTE7">
    <property type="taxonomic scope" value="Eukaryota"/>
</dbReference>
<dbReference type="InterPro" id="IPR001214">
    <property type="entry name" value="SET_dom"/>
</dbReference>
<dbReference type="RefSeq" id="XP_010260978.1">
    <property type="nucleotide sequence ID" value="XM_010262676.2"/>
</dbReference>
<organism evidence="1 2">
    <name type="scientific">Nelumbo nucifera</name>
    <name type="common">Sacred lotus</name>
    <dbReference type="NCBI Taxonomy" id="4432"/>
    <lineage>
        <taxon>Eukaryota</taxon>
        <taxon>Viridiplantae</taxon>
        <taxon>Streptophyta</taxon>
        <taxon>Embryophyta</taxon>
        <taxon>Tracheophyta</taxon>
        <taxon>Spermatophyta</taxon>
        <taxon>Magnoliopsida</taxon>
        <taxon>Proteales</taxon>
        <taxon>Nelumbonaceae</taxon>
        <taxon>Nelumbo</taxon>
    </lineage>
</organism>
<gene>
    <name evidence="2" type="primary">LOC104599923</name>
</gene>
<dbReference type="CDD" id="cd20071">
    <property type="entry name" value="SET_SMYD"/>
    <property type="match status" value="1"/>
</dbReference>
<dbReference type="InterPro" id="IPR046341">
    <property type="entry name" value="SET_dom_sf"/>
</dbReference>
<dbReference type="FunCoup" id="A0A1U8A3P6">
    <property type="interactions" value="371"/>
</dbReference>